<dbReference type="GO" id="GO:0004222">
    <property type="term" value="F:metalloendopeptidase activity"/>
    <property type="evidence" value="ECO:0007669"/>
    <property type="project" value="UniProtKB-UniRule"/>
</dbReference>
<comment type="caution">
    <text evidence="1">Lacks conserved residue(s) required for the propagation of feature annotation.</text>
</comment>
<comment type="cofactor">
    <cofactor evidence="1 2">
        <name>Zn(2+)</name>
        <dbReference type="ChEBI" id="CHEBI:29105"/>
    </cofactor>
    <text evidence="1 2">Binds 1 zinc ion per subunit.</text>
</comment>
<dbReference type="GeneTree" id="ENSGT00940000154856"/>
<keyword evidence="1 2" id="KW-0645">Protease</keyword>
<dbReference type="GO" id="GO:0006508">
    <property type="term" value="P:proteolysis"/>
    <property type="evidence" value="ECO:0007669"/>
    <property type="project" value="UniProtKB-KW"/>
</dbReference>
<feature type="domain" description="Peptidase M12A" evidence="3">
    <location>
        <begin position="19"/>
        <end position="203"/>
    </location>
</feature>
<dbReference type="GO" id="GO:0008270">
    <property type="term" value="F:zinc ion binding"/>
    <property type="evidence" value="ECO:0007669"/>
    <property type="project" value="UniProtKB-UniRule"/>
</dbReference>
<feature type="binding site" evidence="1">
    <location>
        <position position="114"/>
    </location>
    <ligand>
        <name>Zn(2+)</name>
        <dbReference type="ChEBI" id="CHEBI:29105"/>
        <note>catalytic</note>
    </ligand>
</feature>
<keyword evidence="1 2" id="KW-0378">Hydrolase</keyword>
<accession>A0A3B5BHH9</accession>
<dbReference type="SUPFAM" id="SSF55486">
    <property type="entry name" value="Metalloproteases ('zincins'), catalytic domain"/>
    <property type="match status" value="1"/>
</dbReference>
<evidence type="ECO:0000259" key="3">
    <source>
        <dbReference type="PROSITE" id="PS51864"/>
    </source>
</evidence>
<organism evidence="4">
    <name type="scientific">Stegastes partitus</name>
    <name type="common">bicolor damselfish</name>
    <dbReference type="NCBI Taxonomy" id="144197"/>
    <lineage>
        <taxon>Eukaryota</taxon>
        <taxon>Metazoa</taxon>
        <taxon>Chordata</taxon>
        <taxon>Craniata</taxon>
        <taxon>Vertebrata</taxon>
        <taxon>Euteleostomi</taxon>
        <taxon>Actinopterygii</taxon>
        <taxon>Neopterygii</taxon>
        <taxon>Teleostei</taxon>
        <taxon>Neoteleostei</taxon>
        <taxon>Acanthomorphata</taxon>
        <taxon>Ovalentaria</taxon>
        <taxon>Pomacentridae</taxon>
        <taxon>Stegastes</taxon>
    </lineage>
</organism>
<keyword evidence="1 2" id="KW-0479">Metal-binding</keyword>
<dbReference type="STRING" id="144197.ENSSPAP00000030474"/>
<dbReference type="InterPro" id="IPR006026">
    <property type="entry name" value="Peptidase_Metallo"/>
</dbReference>
<feature type="binding site" evidence="1">
    <location>
        <position position="104"/>
    </location>
    <ligand>
        <name>Zn(2+)</name>
        <dbReference type="ChEBI" id="CHEBI:29105"/>
        <note>catalytic</note>
    </ligand>
</feature>
<evidence type="ECO:0000256" key="2">
    <source>
        <dbReference type="RuleBase" id="RU361183"/>
    </source>
</evidence>
<dbReference type="PRINTS" id="PR00480">
    <property type="entry name" value="ASTACIN"/>
</dbReference>
<dbReference type="InterPro" id="IPR024079">
    <property type="entry name" value="MetalloPept_cat_dom_sf"/>
</dbReference>
<feature type="binding site" evidence="1">
    <location>
        <position position="108"/>
    </location>
    <ligand>
        <name>Zn(2+)</name>
        <dbReference type="ChEBI" id="CHEBI:29105"/>
        <note>catalytic</note>
    </ligand>
</feature>
<dbReference type="InterPro" id="IPR034035">
    <property type="entry name" value="Astacin-like_dom"/>
</dbReference>
<dbReference type="PANTHER" id="PTHR10127">
    <property type="entry name" value="DISCOIDIN, CUB, EGF, LAMININ , AND ZINC METALLOPROTEASE DOMAIN CONTAINING"/>
    <property type="match status" value="1"/>
</dbReference>
<name>A0A3B5BHH9_9TELE</name>
<evidence type="ECO:0000256" key="1">
    <source>
        <dbReference type="PROSITE-ProRule" id="PRU01211"/>
    </source>
</evidence>
<sequence>MSKDLALLEGDMVLSSDRNAVNNRWPTKKIPYAISSDLVGRTDDILVALAMVSKHTCVTFHQRTTEADYLFFKPSTGCASFVGFRGGKQPVFVAPPCIVGNIVHEVLHALGFHHEHTRTDRERYITILSKNIMPGMESNFKKYSGQTFDLPYDTTSIMHYGSGFFSSNGLPTIVANDDVKGMGQRAKMTENDIQRVRKLYDCDAKQPQKYRK</sequence>
<dbReference type="CDD" id="cd04280">
    <property type="entry name" value="ZnMc_astacin_like"/>
    <property type="match status" value="1"/>
</dbReference>
<dbReference type="InterPro" id="IPR001506">
    <property type="entry name" value="Peptidase_M12A"/>
</dbReference>
<dbReference type="AlphaFoldDB" id="A0A3B5BHH9"/>
<dbReference type="EC" id="3.4.24.-" evidence="2"/>
<dbReference type="Ensembl" id="ENSSPAT00000030969.1">
    <property type="protein sequence ID" value="ENSSPAP00000030474.1"/>
    <property type="gene ID" value="ENSSPAG00000022874.1"/>
</dbReference>
<reference evidence="4" key="1">
    <citation type="submission" date="2023-09" db="UniProtKB">
        <authorList>
            <consortium name="Ensembl"/>
        </authorList>
    </citation>
    <scope>IDENTIFICATION</scope>
</reference>
<dbReference type="PROSITE" id="PS51864">
    <property type="entry name" value="ASTACIN"/>
    <property type="match status" value="1"/>
</dbReference>
<feature type="active site" evidence="1">
    <location>
        <position position="105"/>
    </location>
</feature>
<evidence type="ECO:0000313" key="4">
    <source>
        <dbReference type="Ensembl" id="ENSSPAP00000030474.1"/>
    </source>
</evidence>
<dbReference type="Gene3D" id="3.40.390.10">
    <property type="entry name" value="Collagenase (Catalytic Domain)"/>
    <property type="match status" value="1"/>
</dbReference>
<keyword evidence="1 2" id="KW-0862">Zinc</keyword>
<keyword evidence="1 2" id="KW-0482">Metalloprotease</keyword>
<protein>
    <recommendedName>
        <fullName evidence="2">Metalloendopeptidase</fullName>
        <ecNumber evidence="2">3.4.24.-</ecNumber>
    </recommendedName>
</protein>
<proteinExistence type="predicted"/>
<dbReference type="Pfam" id="PF01400">
    <property type="entry name" value="Astacin"/>
    <property type="match status" value="1"/>
</dbReference>
<dbReference type="PANTHER" id="PTHR10127:SF870">
    <property type="entry name" value="METALLOENDOPEPTIDASE"/>
    <property type="match status" value="1"/>
</dbReference>
<dbReference type="SMART" id="SM00235">
    <property type="entry name" value="ZnMc"/>
    <property type="match status" value="1"/>
</dbReference>